<name>A0A6J4LZW3_9BACT</name>
<sequence length="38" mass="3900">MSGAPAMEAGAPFPSPAAALTFSPRQAWISFRPSPSIP</sequence>
<reference evidence="1" key="1">
    <citation type="submission" date="2020-02" db="EMBL/GenBank/DDBJ databases">
        <authorList>
            <person name="Meier V. D."/>
        </authorList>
    </citation>
    <scope>NUCLEOTIDE SEQUENCE</scope>
    <source>
        <strain evidence="1">AVDCRST_MAG89</strain>
    </source>
</reference>
<dbReference type="AlphaFoldDB" id="A0A6J4LZW3"/>
<dbReference type="EMBL" id="CADCTV010000596">
    <property type="protein sequence ID" value="CAA9345955.1"/>
    <property type="molecule type" value="Genomic_DNA"/>
</dbReference>
<proteinExistence type="predicted"/>
<evidence type="ECO:0000313" key="1">
    <source>
        <dbReference type="EMBL" id="CAA9345955.1"/>
    </source>
</evidence>
<protein>
    <submittedName>
        <fullName evidence="1">Uncharacterized protein</fullName>
    </submittedName>
</protein>
<gene>
    <name evidence="1" type="ORF">AVDCRST_MAG89-2862</name>
</gene>
<organism evidence="1">
    <name type="scientific">uncultured Gemmatimonadota bacterium</name>
    <dbReference type="NCBI Taxonomy" id="203437"/>
    <lineage>
        <taxon>Bacteria</taxon>
        <taxon>Pseudomonadati</taxon>
        <taxon>Gemmatimonadota</taxon>
        <taxon>environmental samples</taxon>
    </lineage>
</organism>
<accession>A0A6J4LZW3</accession>